<dbReference type="InterPro" id="IPR000568">
    <property type="entry name" value="ATP_synth_F0_asu"/>
</dbReference>
<dbReference type="CDD" id="cd00310">
    <property type="entry name" value="ATP-synt_Fo_a_6"/>
    <property type="match status" value="1"/>
</dbReference>
<dbReference type="PANTHER" id="PTHR11410">
    <property type="entry name" value="ATP SYNTHASE SUBUNIT A"/>
    <property type="match status" value="1"/>
</dbReference>
<feature type="transmembrane region" description="Helical" evidence="11">
    <location>
        <begin position="194"/>
        <end position="215"/>
    </location>
</feature>
<evidence type="ECO:0000256" key="1">
    <source>
        <dbReference type="ARBA" id="ARBA00004141"/>
    </source>
</evidence>
<dbReference type="InterPro" id="IPR035908">
    <property type="entry name" value="F0_ATP_A_sf"/>
</dbReference>
<dbReference type="EMBL" id="BAAAYG010000014">
    <property type="protein sequence ID" value="GAA3288050.1"/>
    <property type="molecule type" value="Genomic_DNA"/>
</dbReference>
<evidence type="ECO:0000256" key="8">
    <source>
        <dbReference type="ARBA" id="ARBA00023065"/>
    </source>
</evidence>
<evidence type="ECO:0000256" key="5">
    <source>
        <dbReference type="ARBA" id="ARBA00022692"/>
    </source>
</evidence>
<sequence length="270" mass="29913">MHSLALAAADNEGGFTPPTLDETHLPEILPWMAEWGTGFGKQMLMIVLSIVFIWWFFSAAIRKRALVPSRLQYLAESGYGFVRNTMARDVIGEKHFMTWVPLLFGIFFFILINNLFGAIPLLQLPSFSHVGAAYAMAGIVWILWVGVGFQKYGLRYVKLVAVPSGVPKPLLILLVPLEILSNFIIRPVTHSLRLMAVMLAGHVIVMLVGSGAEFLITQQESLAMNATGVLVLLGFIPMYFLELAMMILQAFVFTLLTAVYLQGALEAEAH</sequence>
<comment type="function">
    <text evidence="11 12">Key component of the proton channel; it plays a direct role in the translocation of protons across the membrane.</text>
</comment>
<dbReference type="Pfam" id="PF00119">
    <property type="entry name" value="ATP-synt_A"/>
    <property type="match status" value="1"/>
</dbReference>
<evidence type="ECO:0000313" key="14">
    <source>
        <dbReference type="Proteomes" id="UP001501736"/>
    </source>
</evidence>
<keyword evidence="10 11" id="KW-0066">ATP synthesis</keyword>
<keyword evidence="4 11" id="KW-0138">CF(0)</keyword>
<evidence type="ECO:0000256" key="12">
    <source>
        <dbReference type="RuleBase" id="RU000483"/>
    </source>
</evidence>
<feature type="transmembrane region" description="Helical" evidence="11">
    <location>
        <begin position="42"/>
        <end position="61"/>
    </location>
</feature>
<comment type="caution">
    <text evidence="13">The sequence shown here is derived from an EMBL/GenBank/DDBJ whole genome shotgun (WGS) entry which is preliminary data.</text>
</comment>
<evidence type="ECO:0000256" key="9">
    <source>
        <dbReference type="ARBA" id="ARBA00023136"/>
    </source>
</evidence>
<dbReference type="Gene3D" id="1.20.120.220">
    <property type="entry name" value="ATP synthase, F0 complex, subunit A"/>
    <property type="match status" value="1"/>
</dbReference>
<feature type="transmembrane region" description="Helical" evidence="11">
    <location>
        <begin position="222"/>
        <end position="240"/>
    </location>
</feature>
<dbReference type="InterPro" id="IPR045083">
    <property type="entry name" value="ATP_synth_F0_asu_bact/mt"/>
</dbReference>
<feature type="transmembrane region" description="Helical" evidence="11">
    <location>
        <begin position="131"/>
        <end position="149"/>
    </location>
</feature>
<gene>
    <name evidence="11 13" type="primary">atpB</name>
    <name evidence="13" type="ORF">GCM10020260_25850</name>
</gene>
<keyword evidence="7 11" id="KW-1133">Transmembrane helix</keyword>
<keyword evidence="3 11" id="KW-0813">Transport</keyword>
<protein>
    <recommendedName>
        <fullName evidence="11 12">ATP synthase subunit a</fullName>
    </recommendedName>
    <alternativeName>
        <fullName evidence="11">ATP synthase F0 sector subunit a</fullName>
    </alternativeName>
    <alternativeName>
        <fullName evidence="11">F-ATPase subunit 6</fullName>
    </alternativeName>
</protein>
<evidence type="ECO:0000256" key="11">
    <source>
        <dbReference type="HAMAP-Rule" id="MF_01393"/>
    </source>
</evidence>
<keyword evidence="6 11" id="KW-0375">Hydrogen ion transport</keyword>
<comment type="similarity">
    <text evidence="2 11 12">Belongs to the ATPase A chain family.</text>
</comment>
<evidence type="ECO:0000313" key="13">
    <source>
        <dbReference type="EMBL" id="GAA3288050.1"/>
    </source>
</evidence>
<keyword evidence="11" id="KW-1003">Cell membrane</keyword>
<comment type="subcellular location">
    <subcellularLocation>
        <location evidence="11 12">Cell membrane</location>
        <topology evidence="11 12">Multi-pass membrane protein</topology>
    </subcellularLocation>
    <subcellularLocation>
        <location evidence="1">Membrane</location>
        <topology evidence="1">Multi-pass membrane protein</topology>
    </subcellularLocation>
</comment>
<evidence type="ECO:0000256" key="2">
    <source>
        <dbReference type="ARBA" id="ARBA00006810"/>
    </source>
</evidence>
<evidence type="ECO:0000256" key="6">
    <source>
        <dbReference type="ARBA" id="ARBA00022781"/>
    </source>
</evidence>
<feature type="transmembrane region" description="Helical" evidence="11">
    <location>
        <begin position="96"/>
        <end position="119"/>
    </location>
</feature>
<dbReference type="PRINTS" id="PR00123">
    <property type="entry name" value="ATPASEA"/>
</dbReference>
<dbReference type="RefSeq" id="WP_344722066.1">
    <property type="nucleotide sequence ID" value="NZ_BAAAYG010000014.1"/>
</dbReference>
<keyword evidence="9 11" id="KW-0472">Membrane</keyword>
<dbReference type="HAMAP" id="MF_01393">
    <property type="entry name" value="ATP_synth_a_bact"/>
    <property type="match status" value="1"/>
</dbReference>
<evidence type="ECO:0000256" key="3">
    <source>
        <dbReference type="ARBA" id="ARBA00022448"/>
    </source>
</evidence>
<organism evidence="13 14">
    <name type="scientific">Nesterenkonia halobia</name>
    <dbReference type="NCBI Taxonomy" id="37922"/>
    <lineage>
        <taxon>Bacteria</taxon>
        <taxon>Bacillati</taxon>
        <taxon>Actinomycetota</taxon>
        <taxon>Actinomycetes</taxon>
        <taxon>Micrococcales</taxon>
        <taxon>Micrococcaceae</taxon>
        <taxon>Nesterenkonia</taxon>
    </lineage>
</organism>
<feature type="transmembrane region" description="Helical" evidence="11">
    <location>
        <begin position="170"/>
        <end position="188"/>
    </location>
</feature>
<proteinExistence type="inferred from homology"/>
<keyword evidence="8 11" id="KW-0406">Ion transport</keyword>
<evidence type="ECO:0000256" key="4">
    <source>
        <dbReference type="ARBA" id="ARBA00022547"/>
    </source>
</evidence>
<dbReference type="SUPFAM" id="SSF81336">
    <property type="entry name" value="F1F0 ATP synthase subunit A"/>
    <property type="match status" value="1"/>
</dbReference>
<keyword evidence="5 11" id="KW-0812">Transmembrane</keyword>
<dbReference type="PANTHER" id="PTHR11410:SF0">
    <property type="entry name" value="ATP SYNTHASE SUBUNIT A"/>
    <property type="match status" value="1"/>
</dbReference>
<name>A0ABP6RFU8_9MICC</name>
<evidence type="ECO:0000256" key="7">
    <source>
        <dbReference type="ARBA" id="ARBA00022989"/>
    </source>
</evidence>
<evidence type="ECO:0000256" key="10">
    <source>
        <dbReference type="ARBA" id="ARBA00023310"/>
    </source>
</evidence>
<accession>A0ABP6RFU8</accession>
<keyword evidence="14" id="KW-1185">Reference proteome</keyword>
<dbReference type="NCBIfam" id="TIGR01131">
    <property type="entry name" value="ATP_synt_6_or_A"/>
    <property type="match status" value="1"/>
</dbReference>
<dbReference type="Proteomes" id="UP001501736">
    <property type="component" value="Unassembled WGS sequence"/>
</dbReference>
<reference evidence="14" key="1">
    <citation type="journal article" date="2019" name="Int. J. Syst. Evol. Microbiol.">
        <title>The Global Catalogue of Microorganisms (GCM) 10K type strain sequencing project: providing services to taxonomists for standard genome sequencing and annotation.</title>
        <authorList>
            <consortium name="The Broad Institute Genomics Platform"/>
            <consortium name="The Broad Institute Genome Sequencing Center for Infectious Disease"/>
            <person name="Wu L."/>
            <person name="Ma J."/>
        </authorList>
    </citation>
    <scope>NUCLEOTIDE SEQUENCE [LARGE SCALE GENOMIC DNA]</scope>
    <source>
        <strain evidence="14">JCM 11483</strain>
    </source>
</reference>